<sequence length="487" mass="50177" precursor="true">MSTAPSRLGRWLAVVLLAAAFAPAAVAAEPLPGGAVQGSLSGRSLAWPSWETVRRVVLLEDYNVRVVVFGATLLGLAAGMVGSFTLLRKRALMGDALSHAALPGIAAAFLAAAAWGGEGKSLAVLLAGATVSGLLGVGAILLLVRTTRLKEDAALCIVLSVFFGAGVALLSVAQQTGGGNAAGLESFIYGKTASMGRTDVQFIVGAGALCALACLALFKEFKLLCFDDGFAGARGYPTAALDMALMAAVVVVTIVGLQAVGLILMVALLITPPAAARFWTNRLGPMFVASAAIGAASGGLGAIVSALFSRLPSGPMIVLAGTAIFLFSLLFGASRGALVRVRKRRALNRSVDRQRLLFALHSAGAGGAGEDQLERDLDWTSGRLGRALGRAVAAGFAERTDGRVRLTKPGETEAARVLRQRRLWELYLETQADAAPGRVDRAADAIGDVLEPEVVAELESLLDGSVAHAPDAAPDLTHLNREPGAAR</sequence>
<keyword evidence="13" id="KW-1185">Reference proteome</keyword>
<dbReference type="Pfam" id="PF00950">
    <property type="entry name" value="ABC-3"/>
    <property type="match status" value="1"/>
</dbReference>
<evidence type="ECO:0000256" key="2">
    <source>
        <dbReference type="ARBA" id="ARBA00008034"/>
    </source>
</evidence>
<dbReference type="CDD" id="cd06550">
    <property type="entry name" value="TM_ABC_iron-siderophores_like"/>
    <property type="match status" value="1"/>
</dbReference>
<gene>
    <name evidence="12" type="primary">mntB_2</name>
    <name evidence="12" type="ORF">CA12_07020</name>
</gene>
<evidence type="ECO:0000256" key="6">
    <source>
        <dbReference type="ARBA" id="ARBA00022989"/>
    </source>
</evidence>
<feature type="domain" description="Iron dependent repressor metal binding and dimerisation" evidence="11">
    <location>
        <begin position="407"/>
        <end position="463"/>
    </location>
</feature>
<dbReference type="InterPro" id="IPR036388">
    <property type="entry name" value="WH-like_DNA-bd_sf"/>
</dbReference>
<keyword evidence="6 9" id="KW-1133">Transmembrane helix</keyword>
<evidence type="ECO:0000256" key="10">
    <source>
        <dbReference type="SAM" id="SignalP"/>
    </source>
</evidence>
<comment type="similarity">
    <text evidence="2 8">Belongs to the ABC-3 integral membrane protein family.</text>
</comment>
<dbReference type="GO" id="GO:0010043">
    <property type="term" value="P:response to zinc ion"/>
    <property type="evidence" value="ECO:0007669"/>
    <property type="project" value="TreeGrafter"/>
</dbReference>
<evidence type="ECO:0000256" key="5">
    <source>
        <dbReference type="ARBA" id="ARBA00022692"/>
    </source>
</evidence>
<dbReference type="PANTHER" id="PTHR30477:SF3">
    <property type="entry name" value="METAL TRANSPORT SYSTEM MEMBRANE PROTEIN CT_069-RELATED"/>
    <property type="match status" value="1"/>
</dbReference>
<dbReference type="GO" id="GO:0046983">
    <property type="term" value="F:protein dimerization activity"/>
    <property type="evidence" value="ECO:0007669"/>
    <property type="project" value="InterPro"/>
</dbReference>
<feature type="transmembrane region" description="Helical" evidence="9">
    <location>
        <begin position="99"/>
        <end position="116"/>
    </location>
</feature>
<keyword evidence="7 9" id="KW-0472">Membrane</keyword>
<evidence type="ECO:0000259" key="11">
    <source>
        <dbReference type="Pfam" id="PF02742"/>
    </source>
</evidence>
<feature type="transmembrane region" description="Helical" evidence="9">
    <location>
        <begin position="200"/>
        <end position="218"/>
    </location>
</feature>
<evidence type="ECO:0000313" key="13">
    <source>
        <dbReference type="Proteomes" id="UP000318741"/>
    </source>
</evidence>
<keyword evidence="5 8" id="KW-0812">Transmembrane</keyword>
<evidence type="ECO:0000256" key="1">
    <source>
        <dbReference type="ARBA" id="ARBA00004651"/>
    </source>
</evidence>
<dbReference type="GO" id="GO:0046914">
    <property type="term" value="F:transition metal ion binding"/>
    <property type="evidence" value="ECO:0007669"/>
    <property type="project" value="InterPro"/>
</dbReference>
<proteinExistence type="inferred from homology"/>
<dbReference type="KEGG" id="acaf:CA12_07020"/>
<dbReference type="RefSeq" id="WP_207622129.1">
    <property type="nucleotide sequence ID" value="NZ_CP036265.1"/>
</dbReference>
<feature type="transmembrane region" description="Helical" evidence="9">
    <location>
        <begin position="314"/>
        <end position="338"/>
    </location>
</feature>
<evidence type="ECO:0000256" key="7">
    <source>
        <dbReference type="ARBA" id="ARBA00023136"/>
    </source>
</evidence>
<evidence type="ECO:0000256" key="8">
    <source>
        <dbReference type="RuleBase" id="RU003943"/>
    </source>
</evidence>
<feature type="transmembrane region" description="Helical" evidence="9">
    <location>
        <begin position="153"/>
        <end position="173"/>
    </location>
</feature>
<dbReference type="Gene3D" id="1.10.10.10">
    <property type="entry name" value="Winged helix-like DNA-binding domain superfamily/Winged helix DNA-binding domain"/>
    <property type="match status" value="1"/>
</dbReference>
<comment type="subcellular location">
    <subcellularLocation>
        <location evidence="1 8">Cell membrane</location>
        <topology evidence="1 8">Multi-pass membrane protein</topology>
    </subcellularLocation>
</comment>
<dbReference type="Proteomes" id="UP000318741">
    <property type="component" value="Chromosome"/>
</dbReference>
<keyword evidence="4" id="KW-1003">Cell membrane</keyword>
<reference evidence="12 13" key="1">
    <citation type="submission" date="2019-02" db="EMBL/GenBank/DDBJ databases">
        <title>Deep-cultivation of Planctomycetes and their phenomic and genomic characterization uncovers novel biology.</title>
        <authorList>
            <person name="Wiegand S."/>
            <person name="Jogler M."/>
            <person name="Boedeker C."/>
            <person name="Pinto D."/>
            <person name="Vollmers J."/>
            <person name="Rivas-Marin E."/>
            <person name="Kohn T."/>
            <person name="Peeters S.H."/>
            <person name="Heuer A."/>
            <person name="Rast P."/>
            <person name="Oberbeckmann S."/>
            <person name="Bunk B."/>
            <person name="Jeske O."/>
            <person name="Meyerdierks A."/>
            <person name="Storesund J.E."/>
            <person name="Kallscheuer N."/>
            <person name="Luecker S."/>
            <person name="Lage O.M."/>
            <person name="Pohl T."/>
            <person name="Merkel B.J."/>
            <person name="Hornburger P."/>
            <person name="Mueller R.-W."/>
            <person name="Bruemmer F."/>
            <person name="Labrenz M."/>
            <person name="Spormann A.M."/>
            <person name="Op den Camp H."/>
            <person name="Overmann J."/>
            <person name="Amann R."/>
            <person name="Jetten M.S.M."/>
            <person name="Mascher T."/>
            <person name="Medema M.H."/>
            <person name="Devos D.P."/>
            <person name="Kaster A.-K."/>
            <person name="Ovreas L."/>
            <person name="Rohde M."/>
            <person name="Galperin M.Y."/>
            <person name="Jogler C."/>
        </authorList>
    </citation>
    <scope>NUCLEOTIDE SEQUENCE [LARGE SCALE GENOMIC DNA]</scope>
    <source>
        <strain evidence="12 13">CA12</strain>
    </source>
</reference>
<accession>A0A517P5J3</accession>
<dbReference type="EMBL" id="CP036265">
    <property type="protein sequence ID" value="QDT14626.1"/>
    <property type="molecule type" value="Genomic_DNA"/>
</dbReference>
<evidence type="ECO:0000256" key="3">
    <source>
        <dbReference type="ARBA" id="ARBA00022448"/>
    </source>
</evidence>
<protein>
    <submittedName>
        <fullName evidence="12">Manganese transport system membrane protein MntB</fullName>
    </submittedName>
</protein>
<dbReference type="Gene3D" id="1.10.3470.10">
    <property type="entry name" value="ABC transporter involved in vitamin B12 uptake, BtuC"/>
    <property type="match status" value="1"/>
</dbReference>
<feature type="transmembrane region" description="Helical" evidence="9">
    <location>
        <begin position="122"/>
        <end position="144"/>
    </location>
</feature>
<evidence type="ECO:0000256" key="9">
    <source>
        <dbReference type="SAM" id="Phobius"/>
    </source>
</evidence>
<dbReference type="SUPFAM" id="SSF81345">
    <property type="entry name" value="ABC transporter involved in vitamin B12 uptake, BtuC"/>
    <property type="match status" value="1"/>
</dbReference>
<keyword evidence="3 8" id="KW-0813">Transport</keyword>
<evidence type="ECO:0000313" key="12">
    <source>
        <dbReference type="EMBL" id="QDT14626.1"/>
    </source>
</evidence>
<dbReference type="InterPro" id="IPR037294">
    <property type="entry name" value="ABC_BtuC-like"/>
</dbReference>
<organism evidence="12 13">
    <name type="scientific">Alienimonas californiensis</name>
    <dbReference type="NCBI Taxonomy" id="2527989"/>
    <lineage>
        <taxon>Bacteria</taxon>
        <taxon>Pseudomonadati</taxon>
        <taxon>Planctomycetota</taxon>
        <taxon>Planctomycetia</taxon>
        <taxon>Planctomycetales</taxon>
        <taxon>Planctomycetaceae</taxon>
        <taxon>Alienimonas</taxon>
    </lineage>
</organism>
<dbReference type="GO" id="GO:0055085">
    <property type="term" value="P:transmembrane transport"/>
    <property type="evidence" value="ECO:0007669"/>
    <property type="project" value="InterPro"/>
</dbReference>
<dbReference type="InterPro" id="IPR001367">
    <property type="entry name" value="Fe_dep_repressor"/>
</dbReference>
<feature type="signal peptide" evidence="10">
    <location>
        <begin position="1"/>
        <end position="27"/>
    </location>
</feature>
<dbReference type="PANTHER" id="PTHR30477">
    <property type="entry name" value="ABC-TRANSPORTER METAL-BINDING PROTEIN"/>
    <property type="match status" value="1"/>
</dbReference>
<dbReference type="GO" id="GO:0043190">
    <property type="term" value="C:ATP-binding cassette (ABC) transporter complex"/>
    <property type="evidence" value="ECO:0007669"/>
    <property type="project" value="InterPro"/>
</dbReference>
<keyword evidence="10" id="KW-0732">Signal</keyword>
<feature type="chain" id="PRO_5022053238" evidence="10">
    <location>
        <begin position="28"/>
        <end position="487"/>
    </location>
</feature>
<name>A0A517P5J3_9PLAN</name>
<dbReference type="Pfam" id="PF02742">
    <property type="entry name" value="Fe_dep_repr_C"/>
    <property type="match status" value="1"/>
</dbReference>
<dbReference type="InterPro" id="IPR001626">
    <property type="entry name" value="ABC_TroCD"/>
</dbReference>
<feature type="transmembrane region" description="Helical" evidence="9">
    <location>
        <begin position="66"/>
        <end position="87"/>
    </location>
</feature>
<evidence type="ECO:0000256" key="4">
    <source>
        <dbReference type="ARBA" id="ARBA00022475"/>
    </source>
</evidence>
<feature type="transmembrane region" description="Helical" evidence="9">
    <location>
        <begin position="287"/>
        <end position="308"/>
    </location>
</feature>
<dbReference type="AlphaFoldDB" id="A0A517P5J3"/>